<dbReference type="SUPFAM" id="SSF46689">
    <property type="entry name" value="Homeodomain-like"/>
    <property type="match status" value="1"/>
</dbReference>
<reference evidence="2 3" key="1">
    <citation type="submission" date="2018-12" db="EMBL/GenBank/DDBJ databases">
        <title>Croceicoccus ponticola sp. nov., a lipolytic bacterium isolated from seawater.</title>
        <authorList>
            <person name="Yoon J.-H."/>
        </authorList>
    </citation>
    <scope>NUCLEOTIDE SEQUENCE [LARGE SCALE GENOMIC DNA]</scope>
    <source>
        <strain evidence="2 3">GM-16</strain>
    </source>
</reference>
<protein>
    <submittedName>
        <fullName evidence="2">TetR/AcrR family transcriptional regulator</fullName>
    </submittedName>
</protein>
<dbReference type="AlphaFoldDB" id="A0A437GZ99"/>
<dbReference type="InterPro" id="IPR009057">
    <property type="entry name" value="Homeodomain-like_sf"/>
</dbReference>
<dbReference type="Gene3D" id="1.10.357.10">
    <property type="entry name" value="Tetracycline Repressor, domain 2"/>
    <property type="match status" value="1"/>
</dbReference>
<dbReference type="SUPFAM" id="SSF48498">
    <property type="entry name" value="Tetracyclin repressor-like, C-terminal domain"/>
    <property type="match status" value="1"/>
</dbReference>
<proteinExistence type="predicted"/>
<evidence type="ECO:0000313" key="3">
    <source>
        <dbReference type="Proteomes" id="UP000283003"/>
    </source>
</evidence>
<accession>A0A437GZ99</accession>
<evidence type="ECO:0000313" key="2">
    <source>
        <dbReference type="EMBL" id="RVQ68684.1"/>
    </source>
</evidence>
<dbReference type="OrthoDB" id="7494729at2"/>
<sequence length="213" mass="24295">MNGMDRLHEWDASIPAWMGRFDDVSNPDSLRRQEFAAAAIGLVASRGLEHLTFRRLAAEMDCSTTTIASLFGDRQGLWLAVYRMTILRTQARIREAYVRTNGSPLACILAQMPVTPQGREDWAVYLAQNTVAAANPAFQAEYRQQVRYAVRDFAELLMRENDFSQQSARRASRQAFTFLIGTAVQACFEPRSWSARRQEEFLRHQFELNGIPV</sequence>
<feature type="domain" description="BetI-type transcriptional repressor C-terminal" evidence="1">
    <location>
        <begin position="106"/>
        <end position="205"/>
    </location>
</feature>
<dbReference type="InterPro" id="IPR039538">
    <property type="entry name" value="BetI_C"/>
</dbReference>
<organism evidence="2 3">
    <name type="scientific">Croceicoccus ponticola</name>
    <dbReference type="NCBI Taxonomy" id="2217664"/>
    <lineage>
        <taxon>Bacteria</taxon>
        <taxon>Pseudomonadati</taxon>
        <taxon>Pseudomonadota</taxon>
        <taxon>Alphaproteobacteria</taxon>
        <taxon>Sphingomonadales</taxon>
        <taxon>Erythrobacteraceae</taxon>
        <taxon>Croceicoccus</taxon>
    </lineage>
</organism>
<dbReference type="Pfam" id="PF13977">
    <property type="entry name" value="TetR_C_6"/>
    <property type="match status" value="1"/>
</dbReference>
<dbReference type="Proteomes" id="UP000283003">
    <property type="component" value="Unassembled WGS sequence"/>
</dbReference>
<evidence type="ECO:0000259" key="1">
    <source>
        <dbReference type="Pfam" id="PF13977"/>
    </source>
</evidence>
<comment type="caution">
    <text evidence="2">The sequence shown here is derived from an EMBL/GenBank/DDBJ whole genome shotgun (WGS) entry which is preliminary data.</text>
</comment>
<dbReference type="InterPro" id="IPR036271">
    <property type="entry name" value="Tet_transcr_reg_TetR-rel_C_sf"/>
</dbReference>
<dbReference type="EMBL" id="RXOL01000001">
    <property type="protein sequence ID" value="RVQ68684.1"/>
    <property type="molecule type" value="Genomic_DNA"/>
</dbReference>
<gene>
    <name evidence="2" type="ORF">EKN06_00150</name>
</gene>
<keyword evidence="3" id="KW-1185">Reference proteome</keyword>
<name>A0A437GZ99_9SPHN</name>